<evidence type="ECO:0000256" key="2">
    <source>
        <dbReference type="SAM" id="SignalP"/>
    </source>
</evidence>
<feature type="compositionally biased region" description="Low complexity" evidence="1">
    <location>
        <begin position="788"/>
        <end position="798"/>
    </location>
</feature>
<accession>A0A1H4S9L0</accession>
<evidence type="ECO:0000313" key="3">
    <source>
        <dbReference type="EMBL" id="SEC40760.1"/>
    </source>
</evidence>
<feature type="chain" id="PRO_5010231034" evidence="2">
    <location>
        <begin position="27"/>
        <end position="1069"/>
    </location>
</feature>
<evidence type="ECO:0000256" key="1">
    <source>
        <dbReference type="SAM" id="MobiDB-lite"/>
    </source>
</evidence>
<sequence length="1069" mass="105630">MKTKLLLATVFAASAAAFVTETPANAAGCGGYVNIMQWGCAPWDNNPPKKGVTPGYPAIAPKITVQPPASVISNDGGSLAKAGAPVISNDGGSVISNDGGSAVAKNTAGLVGNAGGTFVGNNGSAVLQKSGNGLVSDNGLGLVATGGGNAISDNGAGIISRDGAGLLGQDGSSLVRNGAALLGQDGSSLVRNGSGLLGQDGSSLISQDGAGLNLKGPTAYKAAAPTENQLQAQKAAADTQKAANDLIAASDLVKRDGVALQNAKTANDLNLVGQLQTKIDADNKAVVTAGAIMLATSTLVPPTEADTVKKVANLLNDSINAAKTNVDTGNASANAAPAKPQPSQLQIDTTNAAAATAATAAKAAVDANSQVLALTATLGNRPTNPDDLKNVNRTMAESAVVTAKANLAKAQSDLVAMSAKGASAYDIQGQKDLIAKAQTNVTYQTAMVANDYAGKAVNADTARADLATAKAVVDGLTKAYGSNRPADPQQLTTINTAMVVQALAQDKADMALADATAVRLAANGASKSDVQTQTDLVATKQKDMANILKVNPQIVAAAGVAANTDPAIVAKALAGLVAVAATQTSTTVQLTNAQVQSALAAVQQLKTAANATRPAGTTSASAAEASAMLNTLTKAAATYSLKSLDTPVAATAASSGSVVTQPASATQAATAKIVATTQTAPVVDKSELTPAVVQMLVQSGPATIQAMQSAQQAALAKGDKALADGLGKDIVNLQAQVAAAKAMPPVETAKTVAATTAATTAPAVGAAVAVKPASSPAVMANASPAVTAPAGASATTTTKPGESSAPAKISDDQSKAVHQALQTIPGDLTKAEQKSFAALSAMVDRATAKGLTAEEATYLKEGIEALAEKHPKAEKQNGLTRIANTVATQKPAVATAAPVGTAAAPPVTAAAPAASAMPSVAQPAQSRAPEQVMSKPEAPKSASATPAITVQPTTPKTEMRNEPKAAVASTTPAAISPPTPAKPSPTHEVHVEPHPAVASRAVPAATPAPVARVEPAKMATPAVRAAPPAVAAPRPPAVAAAKPPAPPAAKPQSCSPNMVNGKMMGMTCH</sequence>
<dbReference type="EMBL" id="FNTI01000001">
    <property type="protein sequence ID" value="SEC40760.1"/>
    <property type="molecule type" value="Genomic_DNA"/>
</dbReference>
<feature type="region of interest" description="Disordered" evidence="1">
    <location>
        <begin position="1037"/>
        <end position="1056"/>
    </location>
</feature>
<dbReference type="Proteomes" id="UP000183208">
    <property type="component" value="Unassembled WGS sequence"/>
</dbReference>
<feature type="compositionally biased region" description="Polar residues" evidence="1">
    <location>
        <begin position="942"/>
        <end position="956"/>
    </location>
</feature>
<feature type="signal peptide" evidence="2">
    <location>
        <begin position="1"/>
        <end position="26"/>
    </location>
</feature>
<evidence type="ECO:0000313" key="4">
    <source>
        <dbReference type="Proteomes" id="UP000183208"/>
    </source>
</evidence>
<dbReference type="AlphaFoldDB" id="A0A1H4S9L0"/>
<keyword evidence="2" id="KW-0732">Signal</keyword>
<gene>
    <name evidence="3" type="ORF">SAMN05444171_1334</name>
</gene>
<feature type="compositionally biased region" description="Low complexity" evidence="1">
    <location>
        <begin position="964"/>
        <end position="974"/>
    </location>
</feature>
<proteinExistence type="predicted"/>
<reference evidence="3 4" key="1">
    <citation type="submission" date="2016-10" db="EMBL/GenBank/DDBJ databases">
        <authorList>
            <person name="de Groot N.N."/>
        </authorList>
    </citation>
    <scope>NUCLEOTIDE SEQUENCE [LARGE SCALE GENOMIC DNA]</scope>
    <source>
        <strain evidence="3 4">GAS522</strain>
    </source>
</reference>
<organism evidence="3 4">
    <name type="scientific">Bradyrhizobium lablabi</name>
    <dbReference type="NCBI Taxonomy" id="722472"/>
    <lineage>
        <taxon>Bacteria</taxon>
        <taxon>Pseudomonadati</taxon>
        <taxon>Pseudomonadota</taxon>
        <taxon>Alphaproteobacteria</taxon>
        <taxon>Hyphomicrobiales</taxon>
        <taxon>Nitrobacteraceae</taxon>
        <taxon>Bradyrhizobium</taxon>
    </lineage>
</organism>
<feature type="region of interest" description="Disordered" evidence="1">
    <location>
        <begin position="918"/>
        <end position="990"/>
    </location>
</feature>
<name>A0A1H4S9L0_9BRAD</name>
<feature type="region of interest" description="Disordered" evidence="1">
    <location>
        <begin position="788"/>
        <end position="813"/>
    </location>
</feature>
<protein>
    <submittedName>
        <fullName evidence="3">Uncharacterized protein</fullName>
    </submittedName>
</protein>